<keyword evidence="2" id="KW-0472">Membrane</keyword>
<name>A0A286RCB6_9BACT</name>
<protein>
    <recommendedName>
        <fullName evidence="5">Flp pilus assembly protein, pilin Flp</fullName>
    </recommendedName>
</protein>
<dbReference type="RefSeq" id="WP_095414156.1">
    <property type="nucleotide sequence ID" value="NZ_CP018477.1"/>
</dbReference>
<accession>A0A286RCB6</accession>
<evidence type="ECO:0008006" key="5">
    <source>
        <dbReference type="Google" id="ProtNLM"/>
    </source>
</evidence>
<dbReference type="Proteomes" id="UP000215086">
    <property type="component" value="Chromosome"/>
</dbReference>
<feature type="compositionally biased region" description="Polar residues" evidence="1">
    <location>
        <begin position="93"/>
        <end position="103"/>
    </location>
</feature>
<proteinExistence type="predicted"/>
<feature type="compositionally biased region" description="Acidic residues" evidence="1">
    <location>
        <begin position="109"/>
        <end position="118"/>
    </location>
</feature>
<feature type="region of interest" description="Disordered" evidence="1">
    <location>
        <begin position="81"/>
        <end position="118"/>
    </location>
</feature>
<sequence>MKRVLSRIWREEEGVLTFEWILLITVLVIGVVGGLSAVRDAVITELGDVVEAVISLDQSYYIAHPWDVQVPDCVVDGASDSSYTDSAGMDQGRLSTGDLTQDQPAIGDCGDDVEDPSL</sequence>
<evidence type="ECO:0000256" key="2">
    <source>
        <dbReference type="SAM" id="Phobius"/>
    </source>
</evidence>
<feature type="transmembrane region" description="Helical" evidence="2">
    <location>
        <begin position="20"/>
        <end position="38"/>
    </location>
</feature>
<dbReference type="KEGG" id="ttf:THTE_1012"/>
<evidence type="ECO:0000313" key="4">
    <source>
        <dbReference type="Proteomes" id="UP000215086"/>
    </source>
</evidence>
<evidence type="ECO:0000313" key="3">
    <source>
        <dbReference type="EMBL" id="ASV73614.1"/>
    </source>
</evidence>
<dbReference type="AlphaFoldDB" id="A0A286RCB6"/>
<keyword evidence="2" id="KW-0812">Transmembrane</keyword>
<organism evidence="3 4">
    <name type="scientific">Thermogutta terrifontis</name>
    <dbReference type="NCBI Taxonomy" id="1331910"/>
    <lineage>
        <taxon>Bacteria</taxon>
        <taxon>Pseudomonadati</taxon>
        <taxon>Planctomycetota</taxon>
        <taxon>Planctomycetia</taxon>
        <taxon>Pirellulales</taxon>
        <taxon>Thermoguttaceae</taxon>
        <taxon>Thermogutta</taxon>
    </lineage>
</organism>
<dbReference type="EMBL" id="CP018477">
    <property type="protein sequence ID" value="ASV73614.1"/>
    <property type="molecule type" value="Genomic_DNA"/>
</dbReference>
<evidence type="ECO:0000256" key="1">
    <source>
        <dbReference type="SAM" id="MobiDB-lite"/>
    </source>
</evidence>
<reference evidence="3 4" key="1">
    <citation type="journal article" name="Front. Microbiol.">
        <title>Sugar Metabolism of the First Thermophilic Planctomycete Thermogutta terrifontis: Comparative Genomic and Transcriptomic Approaches.</title>
        <authorList>
            <person name="Elcheninov A.G."/>
            <person name="Menzel P."/>
            <person name="Gudbergsdottir S.R."/>
            <person name="Slesarev A.I."/>
            <person name="Kadnikov V.V."/>
            <person name="Krogh A."/>
            <person name="Bonch-Osmolovskaya E.A."/>
            <person name="Peng X."/>
            <person name="Kublanov I.V."/>
        </authorList>
    </citation>
    <scope>NUCLEOTIDE SEQUENCE [LARGE SCALE GENOMIC DNA]</scope>
    <source>
        <strain evidence="3 4">R1</strain>
    </source>
</reference>
<keyword evidence="4" id="KW-1185">Reference proteome</keyword>
<keyword evidence="2" id="KW-1133">Transmembrane helix</keyword>
<gene>
    <name evidence="3" type="ORF">THTE_1012</name>
</gene>
<dbReference type="OrthoDB" id="291363at2"/>